<reference evidence="3" key="1">
    <citation type="journal article" date="2019" name="Int. J. Syst. Evol. Microbiol.">
        <title>The Global Catalogue of Microorganisms (GCM) 10K type strain sequencing project: providing services to taxonomists for standard genome sequencing and annotation.</title>
        <authorList>
            <consortium name="The Broad Institute Genomics Platform"/>
            <consortium name="The Broad Institute Genome Sequencing Center for Infectious Disease"/>
            <person name="Wu L."/>
            <person name="Ma J."/>
        </authorList>
    </citation>
    <scope>NUCLEOTIDE SEQUENCE [LARGE SCALE GENOMIC DNA]</scope>
    <source>
        <strain evidence="3">KCTC 42953</strain>
    </source>
</reference>
<accession>A0ABV7JGZ3</accession>
<gene>
    <name evidence="2" type="ORF">ACFODZ_14635</name>
</gene>
<comment type="caution">
    <text evidence="2">The sequence shown here is derived from an EMBL/GenBank/DDBJ whole genome shotgun (WGS) entry which is preliminary data.</text>
</comment>
<feature type="transmembrane region" description="Helical" evidence="1">
    <location>
        <begin position="243"/>
        <end position="262"/>
    </location>
</feature>
<feature type="transmembrane region" description="Helical" evidence="1">
    <location>
        <begin position="68"/>
        <end position="89"/>
    </location>
</feature>
<evidence type="ECO:0000313" key="3">
    <source>
        <dbReference type="Proteomes" id="UP001595533"/>
    </source>
</evidence>
<sequence length="466" mass="53189">MTVIYGLLYAAYFMLLGSGMRVMFNWVSGQHVLIHKKTEFFAQSFFQGIFLHVVLFNILQFFPLAHSWILILTGSLVSACLLVLILAQYHGKMLRFQSIAPTRLSLSLLVLVTAGTCLIYWNGRLLPNIAWDSWMIWEGKAKQWLAQGLNVEISQWQEWIGNPQAVFNVSAHYPDGISLLYFLPKLIFTDSNPVVHVLALVAYALTTLLMISRLAKFNTPGYLQLVFVMVMYSIPLINNHLMIFGYADIWMAMYVLLIMLTLMDYQDEGHQGTGLTIIGYLLLLPMLKLEGWVWLGLFVLAHLLVKAYRSRFRSHLAVVATVAIIVMMITDGIHLSTPLGQLIINSQQLVVFNLLNTPLEFSDIYAALLTGFFWQNNWSFIWLGLPFLLVTFFTQNQNRASQVSHVFMLLALLCFLFLFFFTTASQWARDLTALNRVVLQLTPCYLFLLFKMLSQLRGVADQPDPA</sequence>
<protein>
    <submittedName>
        <fullName evidence="2">Uncharacterized protein</fullName>
    </submittedName>
</protein>
<feature type="transmembrane region" description="Helical" evidence="1">
    <location>
        <begin position="221"/>
        <end position="237"/>
    </location>
</feature>
<keyword evidence="3" id="KW-1185">Reference proteome</keyword>
<keyword evidence="1" id="KW-1133">Transmembrane helix</keyword>
<keyword evidence="1" id="KW-0472">Membrane</keyword>
<feature type="transmembrane region" description="Helical" evidence="1">
    <location>
        <begin position="406"/>
        <end position="427"/>
    </location>
</feature>
<feature type="transmembrane region" description="Helical" evidence="1">
    <location>
        <begin position="378"/>
        <end position="394"/>
    </location>
</feature>
<name>A0ABV7JGZ3_9GAMM</name>
<dbReference type="EMBL" id="JBHRTS010000008">
    <property type="protein sequence ID" value="MFC3195488.1"/>
    <property type="molecule type" value="Genomic_DNA"/>
</dbReference>
<feature type="transmembrane region" description="Helical" evidence="1">
    <location>
        <begin position="316"/>
        <end position="335"/>
    </location>
</feature>
<evidence type="ECO:0000256" key="1">
    <source>
        <dbReference type="SAM" id="Phobius"/>
    </source>
</evidence>
<evidence type="ECO:0000313" key="2">
    <source>
        <dbReference type="EMBL" id="MFC3195488.1"/>
    </source>
</evidence>
<dbReference type="RefSeq" id="WP_077412602.1">
    <property type="nucleotide sequence ID" value="NZ_JBHRTS010000008.1"/>
</dbReference>
<organism evidence="2 3">
    <name type="scientific">Marinicella sediminis</name>
    <dbReference type="NCBI Taxonomy" id="1792834"/>
    <lineage>
        <taxon>Bacteria</taxon>
        <taxon>Pseudomonadati</taxon>
        <taxon>Pseudomonadota</taxon>
        <taxon>Gammaproteobacteria</taxon>
        <taxon>Lysobacterales</taxon>
        <taxon>Marinicellaceae</taxon>
        <taxon>Marinicella</taxon>
    </lineage>
</organism>
<keyword evidence="1" id="KW-0812">Transmembrane</keyword>
<feature type="transmembrane region" description="Helical" evidence="1">
    <location>
        <begin position="194"/>
        <end position="214"/>
    </location>
</feature>
<proteinExistence type="predicted"/>
<feature type="transmembrane region" description="Helical" evidence="1">
    <location>
        <begin position="6"/>
        <end position="28"/>
    </location>
</feature>
<feature type="transmembrane region" description="Helical" evidence="1">
    <location>
        <begin position="101"/>
        <end position="121"/>
    </location>
</feature>
<feature type="transmembrane region" description="Helical" evidence="1">
    <location>
        <begin position="40"/>
        <end position="62"/>
    </location>
</feature>
<dbReference type="Proteomes" id="UP001595533">
    <property type="component" value="Unassembled WGS sequence"/>
</dbReference>